<dbReference type="EMBL" id="BAABGU010000079">
    <property type="protein sequence ID" value="GAA4581237.1"/>
    <property type="molecule type" value="Genomic_DNA"/>
</dbReference>
<feature type="signal peptide" evidence="2">
    <location>
        <begin position="1"/>
        <end position="30"/>
    </location>
</feature>
<reference evidence="4" key="1">
    <citation type="journal article" date="2019" name="Int. J. Syst. Evol. Microbiol.">
        <title>The Global Catalogue of Microorganisms (GCM) 10K type strain sequencing project: providing services to taxonomists for standard genome sequencing and annotation.</title>
        <authorList>
            <consortium name="The Broad Institute Genomics Platform"/>
            <consortium name="The Broad Institute Genome Sequencing Center for Infectious Disease"/>
            <person name="Wu L."/>
            <person name="Ma J."/>
        </authorList>
    </citation>
    <scope>NUCLEOTIDE SEQUENCE [LARGE SCALE GENOMIC DNA]</scope>
    <source>
        <strain evidence="4">JCM 3175</strain>
    </source>
</reference>
<keyword evidence="1" id="KW-1133">Transmembrane helix</keyword>
<accession>A0ABP8T462</accession>
<keyword evidence="1" id="KW-0812">Transmembrane</keyword>
<evidence type="ECO:0000256" key="2">
    <source>
        <dbReference type="SAM" id="SignalP"/>
    </source>
</evidence>
<evidence type="ECO:0000256" key="1">
    <source>
        <dbReference type="SAM" id="Phobius"/>
    </source>
</evidence>
<dbReference type="Proteomes" id="UP001500307">
    <property type="component" value="Unassembled WGS sequence"/>
</dbReference>
<protein>
    <recommendedName>
        <fullName evidence="5">DUF11 domain-containing protein</fullName>
    </recommendedName>
</protein>
<sequence length="248" mass="25786">MLSYPPVPRSAVRGALPVLVLSLVSLTAGCTGSSASYESASYDIAATGATASGRVGDVVKVTVGIKNKGPERYVVKGGSWLTATWTFTPPPGTETVRPPANELGTIFGSGGAVGTDRCSSMSGDSPFGRGPYSCFSSPAFEPGSSSKGTFYMKITKVIPNATGSIGRWDCSKPPASSHYREVCEETPADQHPDNDEAQVIINPDPAASGTLAGRIIHSPLTLAAGLALILLAVGGWRYLHTRRRTVLS</sequence>
<keyword evidence="1" id="KW-0472">Membrane</keyword>
<comment type="caution">
    <text evidence="3">The sequence shown here is derived from an EMBL/GenBank/DDBJ whole genome shotgun (WGS) entry which is preliminary data.</text>
</comment>
<evidence type="ECO:0000313" key="3">
    <source>
        <dbReference type="EMBL" id="GAA4581237.1"/>
    </source>
</evidence>
<proteinExistence type="predicted"/>
<evidence type="ECO:0008006" key="5">
    <source>
        <dbReference type="Google" id="ProtNLM"/>
    </source>
</evidence>
<evidence type="ECO:0000313" key="4">
    <source>
        <dbReference type="Proteomes" id="UP001500307"/>
    </source>
</evidence>
<feature type="chain" id="PRO_5046848919" description="DUF11 domain-containing protein" evidence="2">
    <location>
        <begin position="31"/>
        <end position="248"/>
    </location>
</feature>
<name>A0ABP8T462_9ACTN</name>
<keyword evidence="4" id="KW-1185">Reference proteome</keyword>
<gene>
    <name evidence="3" type="ORF">GCM10023176_61880</name>
</gene>
<feature type="transmembrane region" description="Helical" evidence="1">
    <location>
        <begin position="220"/>
        <end position="239"/>
    </location>
</feature>
<keyword evidence="2" id="KW-0732">Signal</keyword>
<organism evidence="3 4">
    <name type="scientific">Micromonospora coerulea</name>
    <dbReference type="NCBI Taxonomy" id="47856"/>
    <lineage>
        <taxon>Bacteria</taxon>
        <taxon>Bacillati</taxon>
        <taxon>Actinomycetota</taxon>
        <taxon>Actinomycetes</taxon>
        <taxon>Micromonosporales</taxon>
        <taxon>Micromonosporaceae</taxon>
        <taxon>Micromonospora</taxon>
    </lineage>
</organism>